<accession>A0A9N9QVQ9</accession>
<evidence type="ECO:0000313" key="1">
    <source>
        <dbReference type="EMBL" id="CAG9784331.1"/>
    </source>
</evidence>
<keyword evidence="2" id="KW-1185">Reference proteome</keyword>
<dbReference type="Proteomes" id="UP001153714">
    <property type="component" value="Chromosome 12"/>
</dbReference>
<dbReference type="OrthoDB" id="7382629at2759"/>
<proteinExistence type="predicted"/>
<evidence type="ECO:0000313" key="2">
    <source>
        <dbReference type="Proteomes" id="UP001153714"/>
    </source>
</evidence>
<dbReference type="AlphaFoldDB" id="A0A9N9QVQ9"/>
<organism evidence="1 2">
    <name type="scientific">Diatraea saccharalis</name>
    <name type="common">sugarcane borer</name>
    <dbReference type="NCBI Taxonomy" id="40085"/>
    <lineage>
        <taxon>Eukaryota</taxon>
        <taxon>Metazoa</taxon>
        <taxon>Ecdysozoa</taxon>
        <taxon>Arthropoda</taxon>
        <taxon>Hexapoda</taxon>
        <taxon>Insecta</taxon>
        <taxon>Pterygota</taxon>
        <taxon>Neoptera</taxon>
        <taxon>Endopterygota</taxon>
        <taxon>Lepidoptera</taxon>
        <taxon>Glossata</taxon>
        <taxon>Ditrysia</taxon>
        <taxon>Pyraloidea</taxon>
        <taxon>Crambidae</taxon>
        <taxon>Crambinae</taxon>
        <taxon>Diatraea</taxon>
    </lineage>
</organism>
<sequence>MSAIGLLMVRGENEESRLISKQVPSNNSKEVTSDEDLDRAFTIWRHWKPERLLKLGRLLSELTRSPDSDSLESMIDKHASIRERHSQQRHKLKNKVKILFKVHQFET</sequence>
<name>A0A9N9QVQ9_9NEOP</name>
<protein>
    <submittedName>
        <fullName evidence="1">Uncharacterized protein</fullName>
    </submittedName>
</protein>
<reference evidence="1" key="1">
    <citation type="submission" date="2021-12" db="EMBL/GenBank/DDBJ databases">
        <authorList>
            <person name="King R."/>
        </authorList>
    </citation>
    <scope>NUCLEOTIDE SEQUENCE</scope>
</reference>
<reference evidence="1" key="2">
    <citation type="submission" date="2022-10" db="EMBL/GenBank/DDBJ databases">
        <authorList>
            <consortium name="ENA_rothamsted_submissions"/>
            <consortium name="culmorum"/>
            <person name="King R."/>
        </authorList>
    </citation>
    <scope>NUCLEOTIDE SEQUENCE</scope>
</reference>
<gene>
    <name evidence="1" type="ORF">DIATSA_LOCUS2433</name>
</gene>
<dbReference type="EMBL" id="OU893343">
    <property type="protein sequence ID" value="CAG9784331.1"/>
    <property type="molecule type" value="Genomic_DNA"/>
</dbReference>